<name>A0A266Q390_9GAMM</name>
<accession>A0A266Q390</accession>
<reference evidence="3" key="1">
    <citation type="submission" date="2017-05" db="EMBL/GenBank/DDBJ databases">
        <authorList>
            <person name="Barney B.M."/>
        </authorList>
    </citation>
    <scope>NUCLEOTIDE SEQUENCE [LARGE SCALE GENOMIC DNA]</scope>
    <source>
        <strain evidence="3">PSBB022</strain>
    </source>
</reference>
<dbReference type="InterPro" id="IPR052755">
    <property type="entry name" value="Lysozyme_Inhibitor_LprI"/>
</dbReference>
<proteinExistence type="predicted"/>
<evidence type="ECO:0000259" key="1">
    <source>
        <dbReference type="Pfam" id="PF07007"/>
    </source>
</evidence>
<dbReference type="InterPro" id="IPR009739">
    <property type="entry name" value="LprI-like_N"/>
</dbReference>
<evidence type="ECO:0000313" key="2">
    <source>
        <dbReference type="EMBL" id="OZY84312.1"/>
    </source>
</evidence>
<dbReference type="Pfam" id="PF07007">
    <property type="entry name" value="LprI"/>
    <property type="match status" value="1"/>
</dbReference>
<keyword evidence="3" id="KW-1185">Reference proteome</keyword>
<dbReference type="Proteomes" id="UP000216101">
    <property type="component" value="Unassembled WGS sequence"/>
</dbReference>
<dbReference type="RefSeq" id="WP_094985423.1">
    <property type="nucleotide sequence ID" value="NZ_NHNI01000002.1"/>
</dbReference>
<evidence type="ECO:0000313" key="3">
    <source>
        <dbReference type="Proteomes" id="UP000216101"/>
    </source>
</evidence>
<organism evidence="2 3">
    <name type="scientific">Cellvibrio mixtus</name>
    <dbReference type="NCBI Taxonomy" id="39650"/>
    <lineage>
        <taxon>Bacteria</taxon>
        <taxon>Pseudomonadati</taxon>
        <taxon>Pseudomonadota</taxon>
        <taxon>Gammaproteobacteria</taxon>
        <taxon>Cellvibrionales</taxon>
        <taxon>Cellvibrionaceae</taxon>
        <taxon>Cellvibrio</taxon>
    </lineage>
</organism>
<feature type="domain" description="Lysozyme inhibitor LprI-like N-terminal" evidence="1">
    <location>
        <begin position="33"/>
        <end position="100"/>
    </location>
</feature>
<dbReference type="EMBL" id="NHNI01000002">
    <property type="protein sequence ID" value="OZY84312.1"/>
    <property type="molecule type" value="Genomic_DNA"/>
</dbReference>
<gene>
    <name evidence="2" type="ORF">CBP51_13945</name>
</gene>
<dbReference type="GO" id="GO:0005576">
    <property type="term" value="C:extracellular region"/>
    <property type="evidence" value="ECO:0007669"/>
    <property type="project" value="TreeGrafter"/>
</dbReference>
<sequence length="239" mass="26989">MNNQVKIFTIILLCMFFSEYARSVSFNCGAQLNSIELKICETPELGALDDELSVLYKETIEEVKFKQSLVASQRNWIKKNRNLCADIACIENSYKSRIGELKSWRDTEVDKNKNIPESYIGKFRAPACIEAIQENNEWKCISNSWSNIDISRKNGESAFFSVRTRKTGGGGCQLSGIARLEGEFLIGSGKAKFGEGVCVLTFKFEADNLTIEKEDEMCGKMPLCGYGDSFRESKTYSKY</sequence>
<dbReference type="Gene3D" id="1.20.1270.180">
    <property type="match status" value="1"/>
</dbReference>
<comment type="caution">
    <text evidence="2">The sequence shown here is derived from an EMBL/GenBank/DDBJ whole genome shotgun (WGS) entry which is preliminary data.</text>
</comment>
<dbReference type="AlphaFoldDB" id="A0A266Q390"/>
<protein>
    <recommendedName>
        <fullName evidence="1">Lysozyme inhibitor LprI-like N-terminal domain-containing protein</fullName>
    </recommendedName>
</protein>
<dbReference type="PANTHER" id="PTHR37549:SF1">
    <property type="entry name" value="LIPOPROTEIN LPRI"/>
    <property type="match status" value="1"/>
</dbReference>
<dbReference type="PANTHER" id="PTHR37549">
    <property type="entry name" value="LIPOPROTEIN LPRI"/>
    <property type="match status" value="1"/>
</dbReference>